<dbReference type="Pfam" id="PF04480">
    <property type="entry name" value="DUF559"/>
    <property type="match status" value="1"/>
</dbReference>
<dbReference type="InterPro" id="IPR007569">
    <property type="entry name" value="DUF559"/>
</dbReference>
<dbReference type="Gene3D" id="3.40.960.10">
    <property type="entry name" value="VSR Endonuclease"/>
    <property type="match status" value="1"/>
</dbReference>
<dbReference type="EMBL" id="BAABAB010000051">
    <property type="protein sequence ID" value="GAA3641408.1"/>
    <property type="molecule type" value="Genomic_DNA"/>
</dbReference>
<name>A0ABP7AWP2_9ACTN</name>
<feature type="domain" description="DUF559" evidence="1">
    <location>
        <begin position="225"/>
        <end position="292"/>
    </location>
</feature>
<evidence type="ECO:0000313" key="3">
    <source>
        <dbReference type="Proteomes" id="UP001501490"/>
    </source>
</evidence>
<accession>A0ABP7AWP2</accession>
<keyword evidence="3" id="KW-1185">Reference proteome</keyword>
<sequence>MRFMTAPLSGSFDPNRPFRRRDGLAAGITPDELTGPRFQRLFHGLYVSAEVPADTWQRARAALAVCPSGSYVSHETAAILRGGCVPGGREVHVSVPDGGYRPQRRGIVAHRAPAGVEPVRHRRLPMSTATRSFLEVASGCRDLVELVVLGDSLVRAGATTPDALVVAAARHRGPGARIARAAARCVRLGVDSPTESRLRMLIVLARLPEPVVNHVLRDAAGEWIYRLDLSYPALRLIIEYDGRQHRDVRAQWVQDLRRREALERDGWRIVVLTADDLYGDPIGTLGRIRQALTDRGVRSSSRLPLDWQRAFTAPATRAA</sequence>
<evidence type="ECO:0000259" key="1">
    <source>
        <dbReference type="Pfam" id="PF04480"/>
    </source>
</evidence>
<dbReference type="Proteomes" id="UP001501490">
    <property type="component" value="Unassembled WGS sequence"/>
</dbReference>
<reference evidence="3" key="1">
    <citation type="journal article" date="2019" name="Int. J. Syst. Evol. Microbiol.">
        <title>The Global Catalogue of Microorganisms (GCM) 10K type strain sequencing project: providing services to taxonomists for standard genome sequencing and annotation.</title>
        <authorList>
            <consortium name="The Broad Institute Genomics Platform"/>
            <consortium name="The Broad Institute Genome Sequencing Center for Infectious Disease"/>
            <person name="Wu L."/>
            <person name="Ma J."/>
        </authorList>
    </citation>
    <scope>NUCLEOTIDE SEQUENCE [LARGE SCALE GENOMIC DNA]</scope>
    <source>
        <strain evidence="3">JCM 16929</strain>
    </source>
</reference>
<protein>
    <submittedName>
        <fullName evidence="2">DUF559 domain-containing protein</fullName>
    </submittedName>
</protein>
<gene>
    <name evidence="2" type="ORF">GCM10022236_50100</name>
</gene>
<comment type="caution">
    <text evidence="2">The sequence shown here is derived from an EMBL/GenBank/DDBJ whole genome shotgun (WGS) entry which is preliminary data.</text>
</comment>
<proteinExistence type="predicted"/>
<organism evidence="2 3">
    <name type="scientific">Microlunatus ginsengisoli</name>
    <dbReference type="NCBI Taxonomy" id="363863"/>
    <lineage>
        <taxon>Bacteria</taxon>
        <taxon>Bacillati</taxon>
        <taxon>Actinomycetota</taxon>
        <taxon>Actinomycetes</taxon>
        <taxon>Propionibacteriales</taxon>
        <taxon>Propionibacteriaceae</taxon>
        <taxon>Microlunatus</taxon>
    </lineage>
</organism>
<dbReference type="SUPFAM" id="SSF52980">
    <property type="entry name" value="Restriction endonuclease-like"/>
    <property type="match status" value="1"/>
</dbReference>
<evidence type="ECO:0000313" key="2">
    <source>
        <dbReference type="EMBL" id="GAA3641408.1"/>
    </source>
</evidence>
<dbReference type="InterPro" id="IPR011335">
    <property type="entry name" value="Restrct_endonuc-II-like"/>
</dbReference>